<dbReference type="WBParaSite" id="TASK_0000573101-mRNA-1">
    <property type="protein sequence ID" value="TASK_0000573101-mRNA-1"/>
    <property type="gene ID" value="TASK_0000573101"/>
</dbReference>
<keyword evidence="3" id="KW-1185">Reference proteome</keyword>
<dbReference type="AlphaFoldDB" id="A0A0R3W6C0"/>
<evidence type="ECO:0000313" key="4">
    <source>
        <dbReference type="WBParaSite" id="TASK_0000573101-mRNA-1"/>
    </source>
</evidence>
<dbReference type="STRING" id="60517.A0A0R3W6C0"/>
<dbReference type="PANTHER" id="PTHR46989">
    <property type="entry name" value="USP DOMAIN-CONTAINING PROTEIN"/>
    <property type="match status" value="1"/>
</dbReference>
<dbReference type="CDD" id="cd23659">
    <property type="entry name" value="USP_At3g01520-like"/>
    <property type="match status" value="1"/>
</dbReference>
<dbReference type="Gene3D" id="3.40.50.620">
    <property type="entry name" value="HUPs"/>
    <property type="match status" value="1"/>
</dbReference>
<sequence>MSSPSSGEGRRIRRILFPIDDSESCTSAFTWYLNYIKLTGDFITFVHVVEPIYTSSEMRIDMENPEVQFEDVPKTIEDVKSRSKALGLSYMNLAKKAGLESRAFLHVETQPGRAILTSAKNHNIDMIVMESGGQGALSGVSLGRVADYVVHNSTVPVVIVHADKDQNVP</sequence>
<dbReference type="SUPFAM" id="SSF52402">
    <property type="entry name" value="Adenine nucleotide alpha hydrolases-like"/>
    <property type="match status" value="1"/>
</dbReference>
<dbReference type="InterPro" id="IPR014729">
    <property type="entry name" value="Rossmann-like_a/b/a_fold"/>
</dbReference>
<dbReference type="Proteomes" id="UP000282613">
    <property type="component" value="Unassembled WGS sequence"/>
</dbReference>
<reference evidence="4" key="1">
    <citation type="submission" date="2017-02" db="UniProtKB">
        <authorList>
            <consortium name="WormBaseParasite"/>
        </authorList>
    </citation>
    <scope>IDENTIFICATION</scope>
</reference>
<feature type="domain" description="UspA" evidence="1">
    <location>
        <begin position="12"/>
        <end position="161"/>
    </location>
</feature>
<evidence type="ECO:0000259" key="1">
    <source>
        <dbReference type="Pfam" id="PF00582"/>
    </source>
</evidence>
<evidence type="ECO:0000313" key="3">
    <source>
        <dbReference type="Proteomes" id="UP000282613"/>
    </source>
</evidence>
<dbReference type="EMBL" id="UYRS01018437">
    <property type="protein sequence ID" value="VDK35538.1"/>
    <property type="molecule type" value="Genomic_DNA"/>
</dbReference>
<accession>A0A0R3W6C0</accession>
<gene>
    <name evidence="2" type="ORF">TASK_LOCUS5732</name>
</gene>
<dbReference type="Pfam" id="PF00582">
    <property type="entry name" value="Usp"/>
    <property type="match status" value="1"/>
</dbReference>
<proteinExistence type="predicted"/>
<evidence type="ECO:0000313" key="2">
    <source>
        <dbReference type="EMBL" id="VDK35538.1"/>
    </source>
</evidence>
<dbReference type="InterPro" id="IPR006015">
    <property type="entry name" value="Universal_stress_UspA"/>
</dbReference>
<dbReference type="OrthoDB" id="843225at2759"/>
<dbReference type="InterPro" id="IPR006016">
    <property type="entry name" value="UspA"/>
</dbReference>
<dbReference type="PANTHER" id="PTHR46989:SF3">
    <property type="entry name" value="USPA DOMAIN-CONTAINING PROTEIN"/>
    <property type="match status" value="1"/>
</dbReference>
<dbReference type="PRINTS" id="PR01438">
    <property type="entry name" value="UNVRSLSTRESS"/>
</dbReference>
<protein>
    <submittedName>
        <fullName evidence="4">Usp domain-containing protein</fullName>
    </submittedName>
</protein>
<organism evidence="4">
    <name type="scientific">Taenia asiatica</name>
    <name type="common">Asian tapeworm</name>
    <dbReference type="NCBI Taxonomy" id="60517"/>
    <lineage>
        <taxon>Eukaryota</taxon>
        <taxon>Metazoa</taxon>
        <taxon>Spiralia</taxon>
        <taxon>Lophotrochozoa</taxon>
        <taxon>Platyhelminthes</taxon>
        <taxon>Cestoda</taxon>
        <taxon>Eucestoda</taxon>
        <taxon>Cyclophyllidea</taxon>
        <taxon>Taeniidae</taxon>
        <taxon>Taenia</taxon>
    </lineage>
</organism>
<name>A0A0R3W6C0_TAEAS</name>
<reference evidence="2 3" key="2">
    <citation type="submission" date="2018-11" db="EMBL/GenBank/DDBJ databases">
        <authorList>
            <consortium name="Pathogen Informatics"/>
        </authorList>
    </citation>
    <scope>NUCLEOTIDE SEQUENCE [LARGE SCALE GENOMIC DNA]</scope>
</reference>